<feature type="signal peptide" evidence="1">
    <location>
        <begin position="1"/>
        <end position="20"/>
    </location>
</feature>
<feature type="domain" description="DUF4377" evidence="2">
    <location>
        <begin position="35"/>
        <end position="105"/>
    </location>
</feature>
<name>A0AAU9QCL3_9VIBR</name>
<organism evidence="3 4">
    <name type="scientific">Vibrio owensii</name>
    <dbReference type="NCBI Taxonomy" id="696485"/>
    <lineage>
        <taxon>Bacteria</taxon>
        <taxon>Pseudomonadati</taxon>
        <taxon>Pseudomonadota</taxon>
        <taxon>Gammaproteobacteria</taxon>
        <taxon>Vibrionales</taxon>
        <taxon>Vibrionaceae</taxon>
        <taxon>Vibrio</taxon>
    </lineage>
</organism>
<protein>
    <submittedName>
        <fullName evidence="3">Heat-shock protein</fullName>
    </submittedName>
</protein>
<evidence type="ECO:0000256" key="1">
    <source>
        <dbReference type="SAM" id="SignalP"/>
    </source>
</evidence>
<keyword evidence="1" id="KW-0732">Signal</keyword>
<dbReference type="Proteomes" id="UP001295420">
    <property type="component" value="Unassembled WGS sequence"/>
</dbReference>
<dbReference type="AlphaFoldDB" id="A0AAU9QCL3"/>
<accession>A0AAU9QCL3</accession>
<dbReference type="RefSeq" id="WP_409932066.1">
    <property type="nucleotide sequence ID" value="NZ_CAKMTQ010000059.1"/>
</dbReference>
<proteinExistence type="predicted"/>
<dbReference type="PROSITE" id="PS51257">
    <property type="entry name" value="PROKAR_LIPOPROTEIN"/>
    <property type="match status" value="1"/>
</dbReference>
<evidence type="ECO:0000313" key="4">
    <source>
        <dbReference type="Proteomes" id="UP001295420"/>
    </source>
</evidence>
<feature type="chain" id="PRO_5043784639" evidence="1">
    <location>
        <begin position="21"/>
        <end position="110"/>
    </location>
</feature>
<evidence type="ECO:0000313" key="3">
    <source>
        <dbReference type="EMBL" id="CAH1540862.1"/>
    </source>
</evidence>
<dbReference type="InterPro" id="IPR025485">
    <property type="entry name" value="DUF4377"/>
</dbReference>
<dbReference type="Pfam" id="PF14302">
    <property type="entry name" value="DUF4377"/>
    <property type="match status" value="1"/>
</dbReference>
<comment type="caution">
    <text evidence="3">The sequence shown here is derived from an EMBL/GenBank/DDBJ whole genome shotgun (WGS) entry which is preliminary data.</text>
</comment>
<dbReference type="EMBL" id="CAKMTQ010000059">
    <property type="protein sequence ID" value="CAH1540862.1"/>
    <property type="molecule type" value="Genomic_DNA"/>
</dbReference>
<evidence type="ECO:0000259" key="2">
    <source>
        <dbReference type="Pfam" id="PF14302"/>
    </source>
</evidence>
<reference evidence="3" key="1">
    <citation type="submission" date="2022-01" db="EMBL/GenBank/DDBJ databases">
        <authorList>
            <person name="Lagorce A."/>
        </authorList>
    </citation>
    <scope>NUCLEOTIDE SEQUENCE</scope>
    <source>
        <strain evidence="3">Th15_F1_D04</strain>
    </source>
</reference>
<gene>
    <name evidence="3" type="ORF">THF1D04_620003</name>
</gene>
<sequence>MKKVILATFIGLLAACSNEANLSVDSTSEIKVVKVESELIDCVGVGPMKCLVVDGSVFYDSIQGFSFEEGYEYELEIEKVKFYTEETVPADASLYRYSLLKVLTKEKVEH</sequence>